<evidence type="ECO:0000259" key="1">
    <source>
        <dbReference type="PROSITE" id="PS51339"/>
    </source>
</evidence>
<name>A0A1J1HPW4_9DIPT</name>
<sequence>MTRHFRCGQELLRSSDDEKYNEATGRYYYNNHSFPSVCNNTSDKIKHVDRFEAHKHVEGSLLSLLSLFHPLEHSQNNYLSNVKYLSSQH</sequence>
<reference evidence="2 3" key="1">
    <citation type="submission" date="2015-04" db="EMBL/GenBank/DDBJ databases">
        <authorList>
            <person name="Syromyatnikov M.Y."/>
            <person name="Popov V.N."/>
        </authorList>
    </citation>
    <scope>NUCLEOTIDE SEQUENCE [LARGE SCALE GENOMIC DNA]</scope>
</reference>
<dbReference type="Proteomes" id="UP000183832">
    <property type="component" value="Unassembled WGS sequence"/>
</dbReference>
<feature type="domain" description="Myotubularin phosphatase" evidence="1">
    <location>
        <begin position="1"/>
        <end position="89"/>
    </location>
</feature>
<dbReference type="AlphaFoldDB" id="A0A1J1HPW4"/>
<organism evidence="2 3">
    <name type="scientific">Clunio marinus</name>
    <dbReference type="NCBI Taxonomy" id="568069"/>
    <lineage>
        <taxon>Eukaryota</taxon>
        <taxon>Metazoa</taxon>
        <taxon>Ecdysozoa</taxon>
        <taxon>Arthropoda</taxon>
        <taxon>Hexapoda</taxon>
        <taxon>Insecta</taxon>
        <taxon>Pterygota</taxon>
        <taxon>Neoptera</taxon>
        <taxon>Endopterygota</taxon>
        <taxon>Diptera</taxon>
        <taxon>Nematocera</taxon>
        <taxon>Chironomoidea</taxon>
        <taxon>Chironomidae</taxon>
        <taxon>Clunio</taxon>
    </lineage>
</organism>
<dbReference type="PROSITE" id="PS51339">
    <property type="entry name" value="PPASE_MYOTUBULARIN"/>
    <property type="match status" value="1"/>
</dbReference>
<proteinExistence type="predicted"/>
<dbReference type="EMBL" id="CVRI01000015">
    <property type="protein sequence ID" value="CRK90077.1"/>
    <property type="molecule type" value="Genomic_DNA"/>
</dbReference>
<evidence type="ECO:0000313" key="2">
    <source>
        <dbReference type="EMBL" id="CRK90077.1"/>
    </source>
</evidence>
<accession>A0A1J1HPW4</accession>
<gene>
    <name evidence="2" type="ORF">CLUMA_CG003796</name>
</gene>
<dbReference type="InterPro" id="IPR010569">
    <property type="entry name" value="Myotubularin-like_Pase_dom"/>
</dbReference>
<evidence type="ECO:0000313" key="3">
    <source>
        <dbReference type="Proteomes" id="UP000183832"/>
    </source>
</evidence>
<protein>
    <submittedName>
        <fullName evidence="2">CLUMA_CG003796, isoform A</fullName>
    </submittedName>
</protein>
<keyword evidence="3" id="KW-1185">Reference proteome</keyword>